<evidence type="ECO:0000313" key="2">
    <source>
        <dbReference type="EMBL" id="KAF5365185.1"/>
    </source>
</evidence>
<keyword evidence="3" id="KW-1185">Reference proteome</keyword>
<dbReference type="Proteomes" id="UP000559256">
    <property type="component" value="Unassembled WGS sequence"/>
</dbReference>
<feature type="compositionally biased region" description="Low complexity" evidence="1">
    <location>
        <begin position="307"/>
        <end position="321"/>
    </location>
</feature>
<name>A0A8H5GI63_9AGAR</name>
<reference evidence="2 3" key="1">
    <citation type="journal article" date="2020" name="ISME J.">
        <title>Uncovering the hidden diversity of litter-decomposition mechanisms in mushroom-forming fungi.</title>
        <authorList>
            <person name="Floudas D."/>
            <person name="Bentzer J."/>
            <person name="Ahren D."/>
            <person name="Johansson T."/>
            <person name="Persson P."/>
            <person name="Tunlid A."/>
        </authorList>
    </citation>
    <scope>NUCLEOTIDE SEQUENCE [LARGE SCALE GENOMIC DNA]</scope>
    <source>
        <strain evidence="2 3">CBS 291.85</strain>
    </source>
</reference>
<proteinExistence type="predicted"/>
<gene>
    <name evidence="2" type="ORF">D9758_005346</name>
</gene>
<evidence type="ECO:0000313" key="3">
    <source>
        <dbReference type="Proteomes" id="UP000559256"/>
    </source>
</evidence>
<organism evidence="2 3">
    <name type="scientific">Tetrapyrgos nigripes</name>
    <dbReference type="NCBI Taxonomy" id="182062"/>
    <lineage>
        <taxon>Eukaryota</taxon>
        <taxon>Fungi</taxon>
        <taxon>Dikarya</taxon>
        <taxon>Basidiomycota</taxon>
        <taxon>Agaricomycotina</taxon>
        <taxon>Agaricomycetes</taxon>
        <taxon>Agaricomycetidae</taxon>
        <taxon>Agaricales</taxon>
        <taxon>Marasmiineae</taxon>
        <taxon>Marasmiaceae</taxon>
        <taxon>Tetrapyrgos</taxon>
    </lineage>
</organism>
<protein>
    <submittedName>
        <fullName evidence="2">Uncharacterized protein</fullName>
    </submittedName>
</protein>
<sequence>MVSSKTFYAPSFSSDTLLDAFLNARILVRLAILMQTPPGSVAIDVAFDTDMARREQELTQAAVVAELEIRTKVQCLIWLGTDGQVLEALGVKSADGEVDVYKVRFVLIRLRHVLEETLRRERRGHEDDLKRKFLEKCIKVCEQIVPETEATAQTPYLASASSSSSIITIDADLATGPVIFSNPFSTNSHFDSAWTHEKLREGEEFDQAALDHETAIRITTKAIVDLGTDEDVLEALGVNVVDGVGDVHEVQSVLGDLRRALSRALERGRCGDVDVLKRKFLQKSIRVCENIVSGSGSTVTHSEQVGSSSSSSTSHSSSNTSFQEHIRDLPSDYCSVSSLRFDDADDADVPPNQLLGCTSPPFQPENYLTRQGSRKTSSRLRSWTAIRRAARTMFDKAVSARS</sequence>
<evidence type="ECO:0000256" key="1">
    <source>
        <dbReference type="SAM" id="MobiDB-lite"/>
    </source>
</evidence>
<comment type="caution">
    <text evidence="2">The sequence shown here is derived from an EMBL/GenBank/DDBJ whole genome shotgun (WGS) entry which is preliminary data.</text>
</comment>
<feature type="compositionally biased region" description="Polar residues" evidence="1">
    <location>
        <begin position="296"/>
        <end position="306"/>
    </location>
</feature>
<feature type="region of interest" description="Disordered" evidence="1">
    <location>
        <begin position="350"/>
        <end position="375"/>
    </location>
</feature>
<dbReference type="EMBL" id="JAACJM010000028">
    <property type="protein sequence ID" value="KAF5365185.1"/>
    <property type="molecule type" value="Genomic_DNA"/>
</dbReference>
<feature type="region of interest" description="Disordered" evidence="1">
    <location>
        <begin position="296"/>
        <end position="322"/>
    </location>
</feature>
<accession>A0A8H5GI63</accession>
<dbReference type="AlphaFoldDB" id="A0A8H5GI63"/>